<name>A0A8X7XM54_POLSE</name>
<dbReference type="SMART" id="SM00225">
    <property type="entry name" value="BTB"/>
    <property type="match status" value="1"/>
</dbReference>
<dbReference type="SUPFAM" id="SSF54695">
    <property type="entry name" value="POZ domain"/>
    <property type="match status" value="1"/>
</dbReference>
<dbReference type="Proteomes" id="UP000886611">
    <property type="component" value="Unassembled WGS sequence"/>
</dbReference>
<dbReference type="InterPro" id="IPR000210">
    <property type="entry name" value="BTB/POZ_dom"/>
</dbReference>
<dbReference type="OrthoDB" id="2414723at2759"/>
<evidence type="ECO:0000313" key="6">
    <source>
        <dbReference type="Proteomes" id="UP000886611"/>
    </source>
</evidence>
<accession>A0A8X7XM54</accession>
<keyword evidence="3" id="KW-0833">Ubl conjugation pathway</keyword>
<keyword evidence="2" id="KW-0341">Growth regulation</keyword>
<evidence type="ECO:0000256" key="1">
    <source>
        <dbReference type="ARBA" id="ARBA00004906"/>
    </source>
</evidence>
<organism evidence="5 6">
    <name type="scientific">Polypterus senegalus</name>
    <name type="common">Senegal bichir</name>
    <dbReference type="NCBI Taxonomy" id="55291"/>
    <lineage>
        <taxon>Eukaryota</taxon>
        <taxon>Metazoa</taxon>
        <taxon>Chordata</taxon>
        <taxon>Craniata</taxon>
        <taxon>Vertebrata</taxon>
        <taxon>Euteleostomi</taxon>
        <taxon>Actinopterygii</taxon>
        <taxon>Polypteriformes</taxon>
        <taxon>Polypteridae</taxon>
        <taxon>Polypterus</taxon>
    </lineage>
</organism>
<dbReference type="EMBL" id="JAATIS010000485">
    <property type="protein sequence ID" value="KAG2468452.1"/>
    <property type="molecule type" value="Genomic_DNA"/>
</dbReference>
<evidence type="ECO:0000256" key="3">
    <source>
        <dbReference type="ARBA" id="ARBA00022786"/>
    </source>
</evidence>
<feature type="domain" description="BTB" evidence="4">
    <location>
        <begin position="14"/>
        <end position="115"/>
    </location>
</feature>
<proteinExistence type="predicted"/>
<protein>
    <submittedName>
        <fullName evidence="5">KCD21 protein</fullName>
    </submittedName>
</protein>
<comment type="caution">
    <text evidence="5">The sequence shown here is derived from an EMBL/GenBank/DDBJ whole genome shotgun (WGS) entry which is preliminary data.</text>
</comment>
<dbReference type="InterPro" id="IPR011333">
    <property type="entry name" value="SKP1/BTB/POZ_sf"/>
</dbReference>
<gene>
    <name evidence="5" type="primary">Kctd21</name>
    <name evidence="5" type="ORF">GTO96_0014480</name>
</gene>
<dbReference type="InterPro" id="IPR045763">
    <property type="entry name" value="KCTD11/21_C"/>
</dbReference>
<dbReference type="GO" id="GO:0051260">
    <property type="term" value="P:protein homooligomerization"/>
    <property type="evidence" value="ECO:0007669"/>
    <property type="project" value="InterPro"/>
</dbReference>
<evidence type="ECO:0000256" key="2">
    <source>
        <dbReference type="ARBA" id="ARBA00022604"/>
    </source>
</evidence>
<evidence type="ECO:0000313" key="5">
    <source>
        <dbReference type="EMBL" id="KAG2468452.1"/>
    </source>
</evidence>
<sequence length="274" mass="31162">MLNLNNPEKSAFSDPISLNVGGQVYTTTLGTLTKFQDSMLGAMFKGELPLLKDDKGNYFIDRDGKIFRHILNYLRSSCLDLPIGFTEMPLLKREADFYQIRPLLDEIGQQEAQDVAGACSRSAVLSVDVNCQDRVLHFNWKRAPENYELFTCSVRLLTANVFCTSCAVVELLCRAFTYWTSGGAVSPLPLEGEPCYLRLEWTPRPPELTQEQYNKHRYRQLRAPCGREILDCRGLVEEMLKVALAHGFRVDSIFPDHSDILNSSSLRFVRYCTN</sequence>
<dbReference type="AlphaFoldDB" id="A0A8X7XM54"/>
<evidence type="ECO:0000259" key="4">
    <source>
        <dbReference type="SMART" id="SM00225"/>
    </source>
</evidence>
<reference evidence="5 6" key="1">
    <citation type="journal article" date="2021" name="Cell">
        <title>Tracing the genetic footprints of vertebrate landing in non-teleost ray-finned fishes.</title>
        <authorList>
            <person name="Bi X."/>
            <person name="Wang K."/>
            <person name="Yang L."/>
            <person name="Pan H."/>
            <person name="Jiang H."/>
            <person name="Wei Q."/>
            <person name="Fang M."/>
            <person name="Yu H."/>
            <person name="Zhu C."/>
            <person name="Cai Y."/>
            <person name="He Y."/>
            <person name="Gan X."/>
            <person name="Zeng H."/>
            <person name="Yu D."/>
            <person name="Zhu Y."/>
            <person name="Jiang H."/>
            <person name="Qiu Q."/>
            <person name="Yang H."/>
            <person name="Zhang Y.E."/>
            <person name="Wang W."/>
            <person name="Zhu M."/>
            <person name="He S."/>
            <person name="Zhang G."/>
        </authorList>
    </citation>
    <scope>NUCLEOTIDE SEQUENCE [LARGE SCALE GENOMIC DNA]</scope>
    <source>
        <strain evidence="5">Bchr_013</strain>
    </source>
</reference>
<feature type="non-terminal residue" evidence="5">
    <location>
        <position position="274"/>
    </location>
</feature>
<dbReference type="Gene3D" id="3.30.710.10">
    <property type="entry name" value="Potassium Channel Kv1.1, Chain A"/>
    <property type="match status" value="1"/>
</dbReference>
<keyword evidence="6" id="KW-1185">Reference proteome</keyword>
<dbReference type="CDD" id="cd18365">
    <property type="entry name" value="BTB_POZ_KCTD6_like"/>
    <property type="match status" value="1"/>
</dbReference>
<feature type="non-terminal residue" evidence="5">
    <location>
        <position position="1"/>
    </location>
</feature>
<dbReference type="InterPro" id="IPR003131">
    <property type="entry name" value="T1-type_BTB"/>
</dbReference>
<dbReference type="Pfam" id="PF19329">
    <property type="entry name" value="KCTD11_21_C"/>
    <property type="match status" value="1"/>
</dbReference>
<dbReference type="PANTHER" id="PTHR14499">
    <property type="entry name" value="POTASSIUM CHANNEL TETRAMERIZATION DOMAIN-CONTAINING"/>
    <property type="match status" value="1"/>
</dbReference>
<dbReference type="PANTHER" id="PTHR14499:SF7">
    <property type="entry name" value="BTB_POZ DOMAIN-CONTAINING PROTEIN KCTD11"/>
    <property type="match status" value="1"/>
</dbReference>
<comment type="pathway">
    <text evidence="1">Protein modification; protein ubiquitination.</text>
</comment>
<dbReference type="Pfam" id="PF02214">
    <property type="entry name" value="BTB_2"/>
    <property type="match status" value="1"/>
</dbReference>